<dbReference type="SUPFAM" id="SSF48403">
    <property type="entry name" value="Ankyrin repeat"/>
    <property type="match status" value="1"/>
</dbReference>
<dbReference type="RefSeq" id="XP_052119628.1">
    <property type="nucleotide sequence ID" value="XM_052263668.1"/>
</dbReference>
<dbReference type="SUPFAM" id="SSF47769">
    <property type="entry name" value="SAM/Pointed domain"/>
    <property type="match status" value="1"/>
</dbReference>
<name>A0A9C6WX74_FRAOC</name>
<sequence>MEQTCNAPFDGLGPGTPASKMPAVEDVGAAPPNGVASEAAAEWPVDDLSGWEGAAEAGETPPSPSRSRSPSPCPPKPARRSLVRRVSVSAPASPLMAHRLALEQSVSPTPSSSACNSRSPSPPPPASDSASRTDLKVRFLALPKHSWEDKSRSRYARAERSVAVPIDWDSGDEEGETSADATPSPSPLPTSPSASGEVGLLHHHHHLQHLTVGGQQDRDSHHHHHHHHHHHALHGLGHGLSLSRRRLSSFLHLHMPEHWPSVPAFKLSPPCSEDAESADNLSLGTPQYSGLRRFSFGLGLRRFSQVALSHSESMVSFSHRTLVNYIRDDNINALQGFLENKRAVVDDRDENGATALHVAAAKGKLQFVRELISHGADVNAEDNDQWCALLCAAKEGHADICVELLDNGADIEHKDMGGWTALMWASYKGKEDVVDVLLERGADINACGNFHIPSLIWAAGRGHTEIALKLIQAGAKINFGDKYGTTALVWACRKGDVSIVRAVLNASANVDTAGMYSWTALLVATMGNHLEIVNLLLEHKPNVNALDKDGHTALTIACKEGFLEIAQALLNYGAYINIQDRMGDTTLIHAVKGGHRSVVEALLKKYADVDIPGKEKKTATYTAVEKGHIPILKLLLNSNPDLEVQTKDGDTALLRAVRSRNSEAVQLLLDKKAKVNAADKRGDTALHIAMRARSKAVVEVLLRNPKHSQLLYRPNRAGETPYNIDMSHDKTILGQIFGARRLNTNEDNENMLGYDLYSSALADILSEPSLSMPITVGLYAKWGSGKSFLLNKLREEMQNFARQWVDPVFQFTWILFLVVFHVSLLIGLVFGLISLSWIVGLSLGLAVFIVSYCLAILVWYSGKRYDWKWTYLAHLYFTKKVDTLRLVLQIMFCHPPGIHSDDVLAAHPIRFYFTDQTRMSSTTGGESSVVQMLGSLYDAIEKDFGGLPTRLYRAFRPKINKSSSSWRLRKLCCVPYIVICEVMFLSAFVGTIVLTLYLKHDSSIDKTMAEVILYTIGLVVVMAIVSNFYTWGRMFGSLIFSQRRQLQRTITRVETLRSEGFLQAVRQEVTFMTEMIKCLDGFCQQQSRLVIVVDGLDACEQDKVVLVLDAVHLLFSDANSPYIVILAIDPHVVSKVASEEVSAVELSSRRLFTESNIGGHDYLRNMVHLPFYLQNSGLRNVKVAQNAAMHHRKSQPGFESSDDGYLGYPAHSQTSRRLSTESGMSSTERLKTVPKKGSRKLKLSESVASSLGSNLNRIGGAHDLTKMLLTDDYFSDVTPRSMRRLMNVVYITGRLLKAFQIDFNWYHLANWVNITEQWPFRTSWIILYYEMMDESLDDNTSLKTLYDKVRPQIPMSKDVVPLLDLDRDEKKFDIFLTFHRNNLLVSDLKVFLPFTINLDPYLKKVIKEEQQSAEESAGLMMFPQNVANPLPNQQSLLLPHNASWNGQNKTPSSTKKDDLINLYFRPLLRSSTIQGTPSQMYHSPHSFMGWGGNNWMGMQDVSLMSALSSPMYQQQQQQQQQRLPSITLTAEVADMKLSELSVDGVCQMFSKIPDINSSQVARYTSIIREHNINGRVLLHCDFDELKKVLKMSFGDWELFRMLAVALRERELTTFSQVDETNPNKNVRFTVPSIQATAPPQERERERRPSASKMAPSDKDGMALRSKPSIMEKQVTLEEQMICGALQTLNEEACEDVLDESVETKRRLSVVSNAPQDPDFGFGHRVRSVSQCSSLMDREETDVVMLQSSPLHPFHWQAIALGSSHEANLDSLSITSFCEAPNPTLRKNSSAADLINKPSPIQPAVINNHTGLINQRTGSQGSLVLRASNSNSPLLTSQRRPSSLIVDEHLNPPSAAPPLATVRSLSADERIERRPSIGRNNVNMARRSRKKSREEMLARSVSPSSSLEKLNRLKEKILRSVPRAGQDVVLSIDSKRDLDSDDENTPLVSELNSPVRSHSGKNDFANGAFGDTGSASGSSEVSPSTPMSPIIVLGMAGEGVRSKSGSAMSLTQVLDTHGSVTIGENKAWSGYAGGDSFNDIGRSSHRSSPNHLGRQDALDNVDNFKSDEVALDSNKGDGDWKNPETSV</sequence>
<feature type="region of interest" description="Disordered" evidence="2">
    <location>
        <begin position="2032"/>
        <end position="2056"/>
    </location>
</feature>
<feature type="repeat" description="ANK" evidence="1">
    <location>
        <begin position="582"/>
        <end position="614"/>
    </location>
</feature>
<dbReference type="InterPro" id="IPR052771">
    <property type="entry name" value="Neurotrophin_sig_adaptor"/>
</dbReference>
<feature type="transmembrane region" description="Helical" evidence="3">
    <location>
        <begin position="811"/>
        <end position="830"/>
    </location>
</feature>
<evidence type="ECO:0000256" key="3">
    <source>
        <dbReference type="SAM" id="Phobius"/>
    </source>
</evidence>
<dbReference type="Pfam" id="PF07693">
    <property type="entry name" value="KAP_NTPase"/>
    <property type="match status" value="1"/>
</dbReference>
<keyword evidence="3" id="KW-1133">Transmembrane helix</keyword>
<gene>
    <name evidence="7" type="primary">LOC113212866</name>
</gene>
<protein>
    <submittedName>
        <fullName evidence="7">Kinase D-interacting substrate of 220 kDa B isoform X1</fullName>
    </submittedName>
</protein>
<keyword evidence="3" id="KW-0472">Membrane</keyword>
<evidence type="ECO:0000259" key="5">
    <source>
        <dbReference type="Pfam" id="PF23307"/>
    </source>
</evidence>
<feature type="repeat" description="ANK" evidence="1">
    <location>
        <begin position="417"/>
        <end position="449"/>
    </location>
</feature>
<feature type="compositionally biased region" description="Polar residues" evidence="2">
    <location>
        <begin position="1945"/>
        <end position="1955"/>
    </location>
</feature>
<keyword evidence="1" id="KW-0040">ANK repeat</keyword>
<dbReference type="InterPro" id="IPR002110">
    <property type="entry name" value="Ankyrin_rpt"/>
</dbReference>
<feature type="repeat" description="ANK" evidence="1">
    <location>
        <begin position="549"/>
        <end position="581"/>
    </location>
</feature>
<feature type="region of interest" description="Disordered" evidence="2">
    <location>
        <begin position="166"/>
        <end position="197"/>
    </location>
</feature>
<feature type="transmembrane region" description="Helical" evidence="3">
    <location>
        <begin position="837"/>
        <end position="860"/>
    </location>
</feature>
<evidence type="ECO:0000256" key="1">
    <source>
        <dbReference type="PROSITE-ProRule" id="PRU00023"/>
    </source>
</evidence>
<dbReference type="CTD" id="37433"/>
<evidence type="ECO:0000259" key="4">
    <source>
        <dbReference type="Pfam" id="PF07693"/>
    </source>
</evidence>
<dbReference type="GO" id="GO:0016301">
    <property type="term" value="F:kinase activity"/>
    <property type="evidence" value="ECO:0007669"/>
    <property type="project" value="UniProtKB-KW"/>
</dbReference>
<dbReference type="Pfam" id="PF12796">
    <property type="entry name" value="Ank_2"/>
    <property type="match status" value="3"/>
</dbReference>
<dbReference type="Gene3D" id="1.25.40.20">
    <property type="entry name" value="Ankyrin repeat-containing domain"/>
    <property type="match status" value="2"/>
</dbReference>
<feature type="domain" description="Kinase D-interacting substrate of 220 kDa-like SAM" evidence="5">
    <location>
        <begin position="1535"/>
        <end position="1616"/>
    </location>
</feature>
<dbReference type="GeneID" id="113212866"/>
<feature type="region of interest" description="Disordered" evidence="2">
    <location>
        <begin position="1634"/>
        <end position="1665"/>
    </location>
</feature>
<proteinExistence type="predicted"/>
<dbReference type="Proteomes" id="UP000504606">
    <property type="component" value="Unplaced"/>
</dbReference>
<dbReference type="Pfam" id="PF23307">
    <property type="entry name" value="SAM_KIDINS220"/>
    <property type="match status" value="1"/>
</dbReference>
<dbReference type="Pfam" id="PF00023">
    <property type="entry name" value="Ank"/>
    <property type="match status" value="3"/>
</dbReference>
<feature type="domain" description="KAP NTPase" evidence="4">
    <location>
        <begin position="754"/>
        <end position="1295"/>
    </location>
</feature>
<keyword evidence="6" id="KW-1185">Reference proteome</keyword>
<feature type="compositionally biased region" description="Low complexity" evidence="2">
    <location>
        <begin position="105"/>
        <end position="119"/>
    </location>
</feature>
<dbReference type="PROSITE" id="PS50297">
    <property type="entry name" value="ANK_REP_REGION"/>
    <property type="match status" value="7"/>
</dbReference>
<keyword evidence="3" id="KW-0812">Transmembrane</keyword>
<feature type="transmembrane region" description="Helical" evidence="3">
    <location>
        <begin position="976"/>
        <end position="999"/>
    </location>
</feature>
<dbReference type="Gene3D" id="1.10.150.50">
    <property type="entry name" value="Transcription Factor, Ets-1"/>
    <property type="match status" value="1"/>
</dbReference>
<feature type="region of interest" description="Disordered" evidence="2">
    <location>
        <begin position="1209"/>
        <end position="1235"/>
    </location>
</feature>
<dbReference type="InterPro" id="IPR036770">
    <property type="entry name" value="Ankyrin_rpt-contain_sf"/>
</dbReference>
<dbReference type="SMART" id="SM00248">
    <property type="entry name" value="ANK"/>
    <property type="match status" value="11"/>
</dbReference>
<feature type="repeat" description="ANK" evidence="1">
    <location>
        <begin position="648"/>
        <end position="680"/>
    </location>
</feature>
<feature type="transmembrane region" description="Helical" evidence="3">
    <location>
        <begin position="1011"/>
        <end position="1031"/>
    </location>
</feature>
<dbReference type="PANTHER" id="PTHR24116">
    <property type="entry name" value="KINASE D-INTERACTING SUBSTRATE OF 220 KDA"/>
    <property type="match status" value="1"/>
</dbReference>
<dbReference type="GO" id="GO:0030165">
    <property type="term" value="F:PDZ domain binding"/>
    <property type="evidence" value="ECO:0007669"/>
    <property type="project" value="TreeGrafter"/>
</dbReference>
<dbReference type="PANTHER" id="PTHR24116:SF0">
    <property type="entry name" value="KINASE D-INTERACTING SUBSTRATE OF 220 KDA"/>
    <property type="match status" value="1"/>
</dbReference>
<dbReference type="InterPro" id="IPR057092">
    <property type="entry name" value="SAM_KIDINS220"/>
</dbReference>
<feature type="region of interest" description="Disordered" evidence="2">
    <location>
        <begin position="1"/>
        <end position="133"/>
    </location>
</feature>
<dbReference type="InterPro" id="IPR011646">
    <property type="entry name" value="KAP_P-loop"/>
</dbReference>
<reference evidence="7" key="1">
    <citation type="submission" date="2025-08" db="UniProtKB">
        <authorList>
            <consortium name="RefSeq"/>
        </authorList>
    </citation>
    <scope>IDENTIFICATION</scope>
    <source>
        <tissue evidence="7">Whole organism</tissue>
    </source>
</reference>
<feature type="repeat" description="ANK" evidence="1">
    <location>
        <begin position="516"/>
        <end position="548"/>
    </location>
</feature>
<feature type="region of interest" description="Disordered" evidence="2">
    <location>
        <begin position="1934"/>
        <end position="1985"/>
    </location>
</feature>
<feature type="repeat" description="ANK" evidence="1">
    <location>
        <begin position="384"/>
        <end position="416"/>
    </location>
</feature>
<accession>A0A9C6WX74</accession>
<evidence type="ECO:0000313" key="7">
    <source>
        <dbReference type="RefSeq" id="XP_052119628.1"/>
    </source>
</evidence>
<feature type="compositionally biased region" description="Basic residues" evidence="2">
    <location>
        <begin position="221"/>
        <end position="233"/>
    </location>
</feature>
<dbReference type="InterPro" id="IPR013761">
    <property type="entry name" value="SAM/pointed_sf"/>
</dbReference>
<feature type="repeat" description="ANK" evidence="1">
    <location>
        <begin position="351"/>
        <end position="383"/>
    </location>
</feature>
<dbReference type="GO" id="GO:0019887">
    <property type="term" value="F:protein kinase regulator activity"/>
    <property type="evidence" value="ECO:0007669"/>
    <property type="project" value="TreeGrafter"/>
</dbReference>
<feature type="compositionally biased region" description="Low complexity" evidence="2">
    <location>
        <begin position="84"/>
        <end position="94"/>
    </location>
</feature>
<keyword evidence="7" id="KW-0418">Kinase</keyword>
<organism evidence="6 7">
    <name type="scientific">Frankliniella occidentalis</name>
    <name type="common">Western flower thrips</name>
    <name type="synonym">Euthrips occidentalis</name>
    <dbReference type="NCBI Taxonomy" id="133901"/>
    <lineage>
        <taxon>Eukaryota</taxon>
        <taxon>Metazoa</taxon>
        <taxon>Ecdysozoa</taxon>
        <taxon>Arthropoda</taxon>
        <taxon>Hexapoda</taxon>
        <taxon>Insecta</taxon>
        <taxon>Pterygota</taxon>
        <taxon>Neoptera</taxon>
        <taxon>Paraneoptera</taxon>
        <taxon>Thysanoptera</taxon>
        <taxon>Terebrantia</taxon>
        <taxon>Thripoidea</taxon>
        <taxon>Thripidae</taxon>
        <taxon>Frankliniella</taxon>
    </lineage>
</organism>
<feature type="repeat" description="ANK" evidence="1">
    <location>
        <begin position="483"/>
        <end position="515"/>
    </location>
</feature>
<dbReference type="OrthoDB" id="6084525at2759"/>
<keyword evidence="7" id="KW-0808">Transferase</keyword>
<feature type="compositionally biased region" description="Polar residues" evidence="2">
    <location>
        <begin position="1211"/>
        <end position="1227"/>
    </location>
</feature>
<evidence type="ECO:0000256" key="2">
    <source>
        <dbReference type="SAM" id="MobiDB-lite"/>
    </source>
</evidence>
<dbReference type="PROSITE" id="PS50088">
    <property type="entry name" value="ANK_REPEAT"/>
    <property type="match status" value="9"/>
</dbReference>
<evidence type="ECO:0000313" key="6">
    <source>
        <dbReference type="Proteomes" id="UP000504606"/>
    </source>
</evidence>
<feature type="region of interest" description="Disordered" evidence="2">
    <location>
        <begin position="211"/>
        <end position="236"/>
    </location>
</feature>
<feature type="compositionally biased region" description="Low complexity" evidence="2">
    <location>
        <begin position="1973"/>
        <end position="1985"/>
    </location>
</feature>
<dbReference type="PRINTS" id="PR01415">
    <property type="entry name" value="ANKYRIN"/>
</dbReference>
<feature type="repeat" description="ANK" evidence="1">
    <location>
        <begin position="615"/>
        <end position="647"/>
    </location>
</feature>